<accession>A0A934KZB3</accession>
<comment type="caution">
    <text evidence="1">The sequence shown here is derived from an EMBL/GenBank/DDBJ whole genome shotgun (WGS) entry which is preliminary data.</text>
</comment>
<dbReference type="RefSeq" id="WP_199601967.1">
    <property type="nucleotide sequence ID" value="NZ_JAEHJZ010000041.1"/>
</dbReference>
<reference evidence="1 2" key="1">
    <citation type="submission" date="2020-09" db="EMBL/GenBank/DDBJ databases">
        <title>Draft genome of Gelidibacter salicanalis PAMC21136.</title>
        <authorList>
            <person name="Park H."/>
        </authorList>
    </citation>
    <scope>NUCLEOTIDE SEQUENCE [LARGE SCALE GENOMIC DNA]</scope>
    <source>
        <strain evidence="1 2">PAMC21136</strain>
    </source>
</reference>
<dbReference type="Proteomes" id="UP000662373">
    <property type="component" value="Unassembled WGS sequence"/>
</dbReference>
<evidence type="ECO:0000313" key="2">
    <source>
        <dbReference type="Proteomes" id="UP000662373"/>
    </source>
</evidence>
<dbReference type="EMBL" id="JAEHJZ010000041">
    <property type="protein sequence ID" value="MBJ7882235.1"/>
    <property type="molecule type" value="Genomic_DNA"/>
</dbReference>
<dbReference type="NCBIfam" id="NF047593">
    <property type="entry name" value="IS66_ISAeme5_TnpA"/>
    <property type="match status" value="1"/>
</dbReference>
<evidence type="ECO:0000313" key="1">
    <source>
        <dbReference type="EMBL" id="MBJ7882235.1"/>
    </source>
</evidence>
<protein>
    <submittedName>
        <fullName evidence="1">IS66 family insertion sequence element accessory protein TnpB</fullName>
    </submittedName>
</protein>
<proteinExistence type="predicted"/>
<name>A0A934KZB3_9FLAO</name>
<organism evidence="1 2">
    <name type="scientific">Gelidibacter salicanalis</name>
    <dbReference type="NCBI Taxonomy" id="291193"/>
    <lineage>
        <taxon>Bacteria</taxon>
        <taxon>Pseudomonadati</taxon>
        <taxon>Bacteroidota</taxon>
        <taxon>Flavobacteriia</taxon>
        <taxon>Flavobacteriales</taxon>
        <taxon>Flavobacteriaceae</taxon>
        <taxon>Gelidibacter</taxon>
    </lineage>
</organism>
<gene>
    <name evidence="1" type="ORF">JEM65_16500</name>
</gene>
<sequence length="93" mass="10659">MDKKEYMLAHVEAWRESGLTQRSYCHRAGIKPATLSYWVGKSKNQQEDLVGFVEIERSMASLENNYEITYPNGVVVRMGTNSLKELSALINLY</sequence>
<keyword evidence="2" id="KW-1185">Reference proteome</keyword>
<dbReference type="AlphaFoldDB" id="A0A934KZB3"/>